<evidence type="ECO:0000313" key="1">
    <source>
        <dbReference type="EMBL" id="KAF7761653.1"/>
    </source>
</evidence>
<comment type="caution">
    <text evidence="1">The sequence shown here is derived from an EMBL/GenBank/DDBJ whole genome shotgun (WGS) entry which is preliminary data.</text>
</comment>
<reference evidence="1 2" key="1">
    <citation type="journal article" name="Sci. Rep.">
        <title>Telomere-to-telomere assembled and centromere annotated genomes of the two main subspecies of the button mushroom Agaricus bisporus reveal especially polymorphic chromosome ends.</title>
        <authorList>
            <person name="Sonnenberg A.S.M."/>
            <person name="Sedaghat-Telgerd N."/>
            <person name="Lavrijssen B."/>
            <person name="Ohm R.A."/>
            <person name="Hendrickx P.M."/>
            <person name="Scholtmeijer K."/>
            <person name="Baars J.J.P."/>
            <person name="van Peer A."/>
        </authorList>
    </citation>
    <scope>NUCLEOTIDE SEQUENCE [LARGE SCALE GENOMIC DNA]</scope>
    <source>
        <strain evidence="1 2">H119_p4</strain>
    </source>
</reference>
<accession>A0A8H7C3S4</accession>
<protein>
    <submittedName>
        <fullName evidence="1">Uncharacterized protein</fullName>
    </submittedName>
</protein>
<dbReference type="AlphaFoldDB" id="A0A8H7C3S4"/>
<evidence type="ECO:0000313" key="2">
    <source>
        <dbReference type="Proteomes" id="UP000629468"/>
    </source>
</evidence>
<dbReference type="EMBL" id="JABXXO010000013">
    <property type="protein sequence ID" value="KAF7761653.1"/>
    <property type="molecule type" value="Genomic_DNA"/>
</dbReference>
<sequence length="193" mass="20872">MAPIDFSFAHEDVVQKIVHDVKRLSDESLAADKGVHDIQHAARKLTEKHINNITALAGLSVGVDGFAKASFNYLCDETSASLGVTNNKDFVEDTVIAMVEGIKTKKDLDEAILELKEIANQKPTQSKGFPGAEKMFGDISATRSSDAAKMQKVLGETTDIKKTVEELTKAFAPAKAGYKEVNEALSAYATKIL</sequence>
<organism evidence="1 2">
    <name type="scientific">Agaricus bisporus var. burnettii</name>
    <dbReference type="NCBI Taxonomy" id="192524"/>
    <lineage>
        <taxon>Eukaryota</taxon>
        <taxon>Fungi</taxon>
        <taxon>Dikarya</taxon>
        <taxon>Basidiomycota</taxon>
        <taxon>Agaricomycotina</taxon>
        <taxon>Agaricomycetes</taxon>
        <taxon>Agaricomycetidae</taxon>
        <taxon>Agaricales</taxon>
        <taxon>Agaricineae</taxon>
        <taxon>Agaricaceae</taxon>
        <taxon>Agaricus</taxon>
    </lineage>
</organism>
<name>A0A8H7C3S4_AGABI</name>
<proteinExistence type="predicted"/>
<gene>
    <name evidence="1" type="ORF">Agabi119p4_9645</name>
</gene>
<dbReference type="Proteomes" id="UP000629468">
    <property type="component" value="Unassembled WGS sequence"/>
</dbReference>